<dbReference type="GO" id="GO:0003700">
    <property type="term" value="F:DNA-binding transcription factor activity"/>
    <property type="evidence" value="ECO:0007669"/>
    <property type="project" value="InterPro"/>
</dbReference>
<dbReference type="AlphaFoldDB" id="A0A8G2BJ20"/>
<name>A0A8G2BJ20_9PROT</name>
<comment type="caution">
    <text evidence="2">The sequence shown here is derived from an EMBL/GenBank/DDBJ whole genome shotgun (WGS) entry which is preliminary data.</text>
</comment>
<evidence type="ECO:0000313" key="3">
    <source>
        <dbReference type="Proteomes" id="UP000198615"/>
    </source>
</evidence>
<dbReference type="InterPro" id="IPR036390">
    <property type="entry name" value="WH_DNA-bd_sf"/>
</dbReference>
<dbReference type="SUPFAM" id="SSF46785">
    <property type="entry name" value="Winged helix' DNA-binding domain"/>
    <property type="match status" value="1"/>
</dbReference>
<dbReference type="InterPro" id="IPR036388">
    <property type="entry name" value="WH-like_DNA-bd_sf"/>
</dbReference>
<evidence type="ECO:0000259" key="1">
    <source>
        <dbReference type="PROSITE" id="PS50987"/>
    </source>
</evidence>
<reference evidence="2 3" key="1">
    <citation type="submission" date="2016-10" db="EMBL/GenBank/DDBJ databases">
        <authorList>
            <person name="Varghese N."/>
            <person name="Submissions S."/>
        </authorList>
    </citation>
    <scope>NUCLEOTIDE SEQUENCE [LARGE SCALE GENOMIC DNA]</scope>
    <source>
        <strain evidence="2 3">DSM 18839</strain>
    </source>
</reference>
<dbReference type="Gene3D" id="1.10.10.10">
    <property type="entry name" value="Winged helix-like DNA-binding domain superfamily/Winged helix DNA-binding domain"/>
    <property type="match status" value="1"/>
</dbReference>
<dbReference type="SMART" id="SM00418">
    <property type="entry name" value="HTH_ARSR"/>
    <property type="match status" value="1"/>
</dbReference>
<dbReference type="CDD" id="cd00090">
    <property type="entry name" value="HTH_ARSR"/>
    <property type="match status" value="1"/>
</dbReference>
<dbReference type="Proteomes" id="UP000198615">
    <property type="component" value="Unassembled WGS sequence"/>
</dbReference>
<dbReference type="PANTHER" id="PTHR38600:SF2">
    <property type="entry name" value="SLL0088 PROTEIN"/>
    <property type="match status" value="1"/>
</dbReference>
<dbReference type="PANTHER" id="PTHR38600">
    <property type="entry name" value="TRANSCRIPTIONAL REGULATORY PROTEIN"/>
    <property type="match status" value="1"/>
</dbReference>
<gene>
    <name evidence="2" type="ORF">SAMN05660686_02983</name>
</gene>
<dbReference type="InterPro" id="IPR001845">
    <property type="entry name" value="HTH_ArsR_DNA-bd_dom"/>
</dbReference>
<dbReference type="InterPro" id="IPR011991">
    <property type="entry name" value="ArsR-like_HTH"/>
</dbReference>
<dbReference type="Pfam" id="PF12840">
    <property type="entry name" value="HTH_20"/>
    <property type="match status" value="1"/>
</dbReference>
<dbReference type="PROSITE" id="PS50987">
    <property type="entry name" value="HTH_ARSR_2"/>
    <property type="match status" value="1"/>
</dbReference>
<feature type="domain" description="HTH arsR-type" evidence="1">
    <location>
        <begin position="1"/>
        <end position="90"/>
    </location>
</feature>
<dbReference type="EMBL" id="FNBW01000008">
    <property type="protein sequence ID" value="SDF98076.1"/>
    <property type="molecule type" value="Genomic_DNA"/>
</dbReference>
<dbReference type="RefSeq" id="WP_093151399.1">
    <property type="nucleotide sequence ID" value="NZ_FNBW01000008.1"/>
</dbReference>
<keyword evidence="3" id="KW-1185">Reference proteome</keyword>
<dbReference type="OrthoDB" id="7210994at2"/>
<organism evidence="2 3">
    <name type="scientific">Thalassobaculum litoreum DSM 18839</name>
    <dbReference type="NCBI Taxonomy" id="1123362"/>
    <lineage>
        <taxon>Bacteria</taxon>
        <taxon>Pseudomonadati</taxon>
        <taxon>Pseudomonadota</taxon>
        <taxon>Alphaproteobacteria</taxon>
        <taxon>Rhodospirillales</taxon>
        <taxon>Thalassobaculaceae</taxon>
        <taxon>Thalassobaculum</taxon>
    </lineage>
</organism>
<protein>
    <submittedName>
        <fullName evidence="2">Transcriptional regulator, ArsR family</fullName>
    </submittedName>
</protein>
<dbReference type="NCBIfam" id="NF033788">
    <property type="entry name" value="HTH_metalloreg"/>
    <property type="match status" value="1"/>
</dbReference>
<sequence length="104" mass="11776">MTQLDQTFAALGDGTRRAILARLTRGEAALSEIAEPFEMSQTAVSKHVRVLSEAGLVRVSKRGRTRYCRLEAAPMKQAAEWLETYQTFWEGRFVALARYLEENP</sequence>
<dbReference type="PRINTS" id="PR00778">
    <property type="entry name" value="HTHARSR"/>
</dbReference>
<proteinExistence type="predicted"/>
<accession>A0A8G2BJ20</accession>
<evidence type="ECO:0000313" key="2">
    <source>
        <dbReference type="EMBL" id="SDF98076.1"/>
    </source>
</evidence>